<dbReference type="Pfam" id="PF00342">
    <property type="entry name" value="PGI"/>
    <property type="match status" value="1"/>
</dbReference>
<evidence type="ECO:0000313" key="5">
    <source>
        <dbReference type="Proteomes" id="UP001596087"/>
    </source>
</evidence>
<evidence type="ECO:0000256" key="3">
    <source>
        <dbReference type="ARBA" id="ARBA00023235"/>
    </source>
</evidence>
<dbReference type="Gene3D" id="3.40.50.10490">
    <property type="entry name" value="Glucose-6-phosphate isomerase like protein, domain 1"/>
    <property type="match status" value="1"/>
</dbReference>
<organism evidence="4 5">
    <name type="scientific">Nocardioides taihuensis</name>
    <dbReference type="NCBI Taxonomy" id="1835606"/>
    <lineage>
        <taxon>Bacteria</taxon>
        <taxon>Bacillati</taxon>
        <taxon>Actinomycetota</taxon>
        <taxon>Actinomycetes</taxon>
        <taxon>Propionibacteriales</taxon>
        <taxon>Nocardioidaceae</taxon>
        <taxon>Nocardioides</taxon>
    </lineage>
</organism>
<dbReference type="PANTHER" id="PTHR11469">
    <property type="entry name" value="GLUCOSE-6-PHOSPHATE ISOMERASE"/>
    <property type="match status" value="1"/>
</dbReference>
<evidence type="ECO:0000256" key="1">
    <source>
        <dbReference type="ARBA" id="ARBA00022432"/>
    </source>
</evidence>
<protein>
    <recommendedName>
        <fullName evidence="6">Glucose-6-phosphate isomerase</fullName>
    </recommendedName>
</protein>
<dbReference type="SUPFAM" id="SSF53697">
    <property type="entry name" value="SIS domain"/>
    <property type="match status" value="1"/>
</dbReference>
<evidence type="ECO:0008006" key="6">
    <source>
        <dbReference type="Google" id="ProtNLM"/>
    </source>
</evidence>
<reference evidence="5" key="1">
    <citation type="journal article" date="2019" name="Int. J. Syst. Evol. Microbiol.">
        <title>The Global Catalogue of Microorganisms (GCM) 10K type strain sequencing project: providing services to taxonomists for standard genome sequencing and annotation.</title>
        <authorList>
            <consortium name="The Broad Institute Genomics Platform"/>
            <consortium name="The Broad Institute Genome Sequencing Center for Infectious Disease"/>
            <person name="Wu L."/>
            <person name="Ma J."/>
        </authorList>
    </citation>
    <scope>NUCLEOTIDE SEQUENCE [LARGE SCALE GENOMIC DNA]</scope>
    <source>
        <strain evidence="5">DFY41</strain>
    </source>
</reference>
<evidence type="ECO:0000313" key="4">
    <source>
        <dbReference type="EMBL" id="MFC5178518.1"/>
    </source>
</evidence>
<sequence>MDSDGLVLDYSKNLVDSSIVASLVQLAEARGVRQAIRAMFGGRPINATEKRSVLHVALRAKPVERLEVDGVDVVPLVHHELDRTARFAEQVRSGARRGFTGRRIRTIVNIGIGGSDLASRFHVAGVEYGV</sequence>
<dbReference type="PANTHER" id="PTHR11469:SF1">
    <property type="entry name" value="GLUCOSE-6-PHOSPHATE ISOMERASE"/>
    <property type="match status" value="1"/>
</dbReference>
<keyword evidence="1" id="KW-0312">Gluconeogenesis</keyword>
<dbReference type="PROSITE" id="PS51463">
    <property type="entry name" value="P_GLUCOSE_ISOMERASE_3"/>
    <property type="match status" value="1"/>
</dbReference>
<dbReference type="EMBL" id="JBHSKD010000025">
    <property type="protein sequence ID" value="MFC5178518.1"/>
    <property type="molecule type" value="Genomic_DNA"/>
</dbReference>
<dbReference type="InterPro" id="IPR046348">
    <property type="entry name" value="SIS_dom_sf"/>
</dbReference>
<evidence type="ECO:0000256" key="2">
    <source>
        <dbReference type="ARBA" id="ARBA00023152"/>
    </source>
</evidence>
<keyword evidence="5" id="KW-1185">Reference proteome</keyword>
<keyword evidence="3" id="KW-0413">Isomerase</keyword>
<dbReference type="RefSeq" id="WP_378592139.1">
    <property type="nucleotide sequence ID" value="NZ_JBHSKD010000025.1"/>
</dbReference>
<gene>
    <name evidence="4" type="ORF">ACFPGP_17705</name>
</gene>
<dbReference type="Proteomes" id="UP001596087">
    <property type="component" value="Unassembled WGS sequence"/>
</dbReference>
<keyword evidence="2" id="KW-0324">Glycolysis</keyword>
<name>A0ABW0BMR5_9ACTN</name>
<accession>A0ABW0BMR5</accession>
<comment type="caution">
    <text evidence="4">The sequence shown here is derived from an EMBL/GenBank/DDBJ whole genome shotgun (WGS) entry which is preliminary data.</text>
</comment>
<proteinExistence type="predicted"/>
<dbReference type="InterPro" id="IPR001672">
    <property type="entry name" value="G6P_Isomerase"/>
</dbReference>